<gene>
    <name evidence="2" type="ORF">US86_C0006G0004</name>
</gene>
<proteinExistence type="predicted"/>
<feature type="domain" description="AAA" evidence="1">
    <location>
        <begin position="10"/>
        <end position="199"/>
    </location>
</feature>
<evidence type="ECO:0000313" key="3">
    <source>
        <dbReference type="Proteomes" id="UP000034235"/>
    </source>
</evidence>
<accession>A0A0G0LY51</accession>
<evidence type="ECO:0000313" key="2">
    <source>
        <dbReference type="EMBL" id="KKQ66324.1"/>
    </source>
</evidence>
<sequence length="341" mass="38110">MRSMKFPRSKKLIFVNNKGGVGKTTLAFNCAVSFAKQGYKTVLIDLDPQCNLSRLAMGEEYYVKHLFSETEKTVYDMLRGVIEGGSDINLAVKFLPVTADKNLFLLKGDINLSVYEGLLSTAYGQAASGQPIGYFQTSAIDRYLREKGLSEQVDIFIIDTSPSLGLLNQMILLGADYFVVPMMPDAFSVQGIENLGVVYEKWKIQWRNSAKALAGNTETKLVLPGDPLFIGYIVNSYNVYGKQPIADHRTWMEKIPERVCTYLSEKHCRNGLVGESWKNPLNIIQDYGRIPARCQELGVAIFDLDPALIADNQQGTKENIEKSKEEFASLSKNILKILSAY</sequence>
<dbReference type="EMBL" id="LBUP01000006">
    <property type="protein sequence ID" value="KKQ66324.1"/>
    <property type="molecule type" value="Genomic_DNA"/>
</dbReference>
<dbReference type="InterPro" id="IPR050678">
    <property type="entry name" value="DNA_Partitioning_ATPase"/>
</dbReference>
<reference evidence="2 3" key="1">
    <citation type="journal article" date="2015" name="Nature">
        <title>rRNA introns, odd ribosomes, and small enigmatic genomes across a large radiation of phyla.</title>
        <authorList>
            <person name="Brown C.T."/>
            <person name="Hug L.A."/>
            <person name="Thomas B.C."/>
            <person name="Sharon I."/>
            <person name="Castelle C.J."/>
            <person name="Singh A."/>
            <person name="Wilkins M.J."/>
            <person name="Williams K.H."/>
            <person name="Banfield J.F."/>
        </authorList>
    </citation>
    <scope>NUCLEOTIDE SEQUENCE [LARGE SCALE GENOMIC DNA]</scope>
</reference>
<dbReference type="AlphaFoldDB" id="A0A0G0LY51"/>
<dbReference type="Gene3D" id="3.40.50.300">
    <property type="entry name" value="P-loop containing nucleotide triphosphate hydrolases"/>
    <property type="match status" value="1"/>
</dbReference>
<organism evidence="2 3">
    <name type="scientific">Candidatus Daviesbacteria bacterium GW2011_GWA2_38_24</name>
    <dbReference type="NCBI Taxonomy" id="1618422"/>
    <lineage>
        <taxon>Bacteria</taxon>
        <taxon>Candidatus Daviesiibacteriota</taxon>
    </lineage>
</organism>
<dbReference type="InterPro" id="IPR027417">
    <property type="entry name" value="P-loop_NTPase"/>
</dbReference>
<comment type="caution">
    <text evidence="2">The sequence shown here is derived from an EMBL/GenBank/DDBJ whole genome shotgun (WGS) entry which is preliminary data.</text>
</comment>
<name>A0A0G0LY51_9BACT</name>
<dbReference type="Proteomes" id="UP000034235">
    <property type="component" value="Unassembled WGS sequence"/>
</dbReference>
<dbReference type="InterPro" id="IPR025669">
    <property type="entry name" value="AAA_dom"/>
</dbReference>
<evidence type="ECO:0000259" key="1">
    <source>
        <dbReference type="Pfam" id="PF13614"/>
    </source>
</evidence>
<dbReference type="CDD" id="cd02042">
    <property type="entry name" value="ParAB_family"/>
    <property type="match status" value="1"/>
</dbReference>
<protein>
    <submittedName>
        <fullName evidence="2">Cobyrinic acid ac-diamide synthase</fullName>
    </submittedName>
</protein>
<dbReference type="PANTHER" id="PTHR13696:SF99">
    <property type="entry name" value="COBYRINIC ACID AC-DIAMIDE SYNTHASE"/>
    <property type="match status" value="1"/>
</dbReference>
<dbReference type="Pfam" id="PF13614">
    <property type="entry name" value="AAA_31"/>
    <property type="match status" value="1"/>
</dbReference>
<dbReference type="SUPFAM" id="SSF52540">
    <property type="entry name" value="P-loop containing nucleoside triphosphate hydrolases"/>
    <property type="match status" value="1"/>
</dbReference>
<dbReference type="PANTHER" id="PTHR13696">
    <property type="entry name" value="P-LOOP CONTAINING NUCLEOSIDE TRIPHOSPHATE HYDROLASE"/>
    <property type="match status" value="1"/>
</dbReference>